<feature type="compositionally biased region" description="Polar residues" evidence="1">
    <location>
        <begin position="12"/>
        <end position="23"/>
    </location>
</feature>
<evidence type="ECO:0000256" key="1">
    <source>
        <dbReference type="SAM" id="MobiDB-lite"/>
    </source>
</evidence>
<dbReference type="OrthoDB" id="6485871at2759"/>
<proteinExistence type="predicted"/>
<feature type="region of interest" description="Disordered" evidence="1">
    <location>
        <begin position="1"/>
        <end position="25"/>
    </location>
</feature>
<organism evidence="2 3">
    <name type="scientific">Tropilaelaps mercedesae</name>
    <dbReference type="NCBI Taxonomy" id="418985"/>
    <lineage>
        <taxon>Eukaryota</taxon>
        <taxon>Metazoa</taxon>
        <taxon>Ecdysozoa</taxon>
        <taxon>Arthropoda</taxon>
        <taxon>Chelicerata</taxon>
        <taxon>Arachnida</taxon>
        <taxon>Acari</taxon>
        <taxon>Parasitiformes</taxon>
        <taxon>Mesostigmata</taxon>
        <taxon>Gamasina</taxon>
        <taxon>Dermanyssoidea</taxon>
        <taxon>Laelapidae</taxon>
        <taxon>Tropilaelaps</taxon>
    </lineage>
</organism>
<accession>A0A1V9XPZ7</accession>
<reference evidence="2 3" key="1">
    <citation type="journal article" date="2017" name="Gigascience">
        <title>Draft genome of the honey bee ectoparasitic mite, Tropilaelaps mercedesae, is shaped by the parasitic life history.</title>
        <authorList>
            <person name="Dong X."/>
            <person name="Armstrong S.D."/>
            <person name="Xia D."/>
            <person name="Makepeace B.L."/>
            <person name="Darby A.C."/>
            <person name="Kadowaki T."/>
        </authorList>
    </citation>
    <scope>NUCLEOTIDE SEQUENCE [LARGE SCALE GENOMIC DNA]</scope>
    <source>
        <strain evidence="2">Wuxi-XJTLU</strain>
    </source>
</reference>
<dbReference type="AlphaFoldDB" id="A0A1V9XPZ7"/>
<dbReference type="InParanoid" id="A0A1V9XPZ7"/>
<evidence type="ECO:0000313" key="2">
    <source>
        <dbReference type="EMBL" id="OQR75472.1"/>
    </source>
</evidence>
<dbReference type="Proteomes" id="UP000192247">
    <property type="component" value="Unassembled WGS sequence"/>
</dbReference>
<sequence length="229" mass="25935">MASPGKALHSRSVPNSPKRSPTVVNRRRQQLQEAINRLLMELMLAQPAQPLRFIEEYFSHSEDSIERHVVSLKALNPLRISNGFVFHKVFQSLCAPGVSHLRCEILVDLVDRCLADCDFSLGDMLQARPLFHGHAINFRTFRLVLTECLSYRLLKNFCDDLEACASNETLWTSVEKVVAPNHRAELRNLVLSPQGHAAGHLLPHQMVGIYRTVILEVYLDALLVDDEAF</sequence>
<dbReference type="EMBL" id="MNPL01006323">
    <property type="protein sequence ID" value="OQR75472.1"/>
    <property type="molecule type" value="Genomic_DNA"/>
</dbReference>
<name>A0A1V9XPZ7_9ACAR</name>
<gene>
    <name evidence="2" type="ORF">BIW11_08396</name>
</gene>
<evidence type="ECO:0000313" key="3">
    <source>
        <dbReference type="Proteomes" id="UP000192247"/>
    </source>
</evidence>
<protein>
    <submittedName>
        <fullName evidence="2">Uncharacterized protein</fullName>
    </submittedName>
</protein>
<comment type="caution">
    <text evidence="2">The sequence shown here is derived from an EMBL/GenBank/DDBJ whole genome shotgun (WGS) entry which is preliminary data.</text>
</comment>
<keyword evidence="3" id="KW-1185">Reference proteome</keyword>